<dbReference type="PANTHER" id="PTHR36027">
    <property type="entry name" value="MEIOSIS-SPECIFIC PROTEIN ASY3"/>
    <property type="match status" value="1"/>
</dbReference>
<feature type="region of interest" description="Disordered" evidence="1">
    <location>
        <begin position="442"/>
        <end position="513"/>
    </location>
</feature>
<feature type="compositionally biased region" description="Polar residues" evidence="1">
    <location>
        <begin position="1"/>
        <end position="13"/>
    </location>
</feature>
<gene>
    <name evidence="3" type="ORF">OLC1_LOCUS13681</name>
</gene>
<dbReference type="Proteomes" id="UP001161247">
    <property type="component" value="Chromosome 5"/>
</dbReference>
<name>A0AAV1DD74_OLDCO</name>
<dbReference type="AlphaFoldDB" id="A0AAV1DD74"/>
<reference evidence="3" key="1">
    <citation type="submission" date="2023-03" db="EMBL/GenBank/DDBJ databases">
        <authorList>
            <person name="Julca I."/>
        </authorList>
    </citation>
    <scope>NUCLEOTIDE SEQUENCE</scope>
</reference>
<dbReference type="InterPro" id="IPR046845">
    <property type="entry name" value="ASY3-like_CC"/>
</dbReference>
<dbReference type="InterPro" id="IPR037731">
    <property type="entry name" value="ASY3-like"/>
</dbReference>
<dbReference type="EMBL" id="OX459122">
    <property type="protein sequence ID" value="CAI9104848.1"/>
    <property type="molecule type" value="Genomic_DNA"/>
</dbReference>
<feature type="region of interest" description="Disordered" evidence="1">
    <location>
        <begin position="238"/>
        <end position="273"/>
    </location>
</feature>
<feature type="region of interest" description="Disordered" evidence="1">
    <location>
        <begin position="1"/>
        <end position="81"/>
    </location>
</feature>
<evidence type="ECO:0000256" key="1">
    <source>
        <dbReference type="SAM" id="MobiDB-lite"/>
    </source>
</evidence>
<evidence type="ECO:0000313" key="4">
    <source>
        <dbReference type="Proteomes" id="UP001161247"/>
    </source>
</evidence>
<feature type="compositionally biased region" description="Basic and acidic residues" evidence="1">
    <location>
        <begin position="494"/>
        <end position="513"/>
    </location>
</feature>
<evidence type="ECO:0000259" key="2">
    <source>
        <dbReference type="Pfam" id="PF20435"/>
    </source>
</evidence>
<protein>
    <submittedName>
        <fullName evidence="3">OLC1v1003624C1</fullName>
    </submittedName>
</protein>
<feature type="domain" description="Meiosis-specific protein ASY3-like coiled-coil" evidence="2">
    <location>
        <begin position="509"/>
        <end position="682"/>
    </location>
</feature>
<evidence type="ECO:0000313" key="3">
    <source>
        <dbReference type="EMBL" id="CAI9104848.1"/>
    </source>
</evidence>
<feature type="domain" description="Meiosis-specific protein ASY3-like coiled-coil" evidence="2">
    <location>
        <begin position="157"/>
        <end position="253"/>
    </location>
</feature>
<dbReference type="GO" id="GO:0051321">
    <property type="term" value="P:meiotic cell cycle"/>
    <property type="evidence" value="ECO:0007669"/>
    <property type="project" value="InterPro"/>
</dbReference>
<keyword evidence="4" id="KW-1185">Reference proteome</keyword>
<feature type="compositionally biased region" description="Basic and acidic residues" evidence="1">
    <location>
        <begin position="62"/>
        <end position="79"/>
    </location>
</feature>
<dbReference type="Pfam" id="PF20435">
    <property type="entry name" value="ASY3-like"/>
    <property type="match status" value="2"/>
</dbReference>
<dbReference type="PANTHER" id="PTHR36027:SF1">
    <property type="entry name" value="MEIOSIS-SPECIFIC PROTEIN ASY3"/>
    <property type="match status" value="1"/>
</dbReference>
<organism evidence="3 4">
    <name type="scientific">Oldenlandia corymbosa var. corymbosa</name>
    <dbReference type="NCBI Taxonomy" id="529605"/>
    <lineage>
        <taxon>Eukaryota</taxon>
        <taxon>Viridiplantae</taxon>
        <taxon>Streptophyta</taxon>
        <taxon>Embryophyta</taxon>
        <taxon>Tracheophyta</taxon>
        <taxon>Spermatophyta</taxon>
        <taxon>Magnoliopsida</taxon>
        <taxon>eudicotyledons</taxon>
        <taxon>Gunneridae</taxon>
        <taxon>Pentapetalae</taxon>
        <taxon>asterids</taxon>
        <taxon>lamiids</taxon>
        <taxon>Gentianales</taxon>
        <taxon>Rubiaceae</taxon>
        <taxon>Rubioideae</taxon>
        <taxon>Spermacoceae</taxon>
        <taxon>Hedyotis-Oldenlandia complex</taxon>
        <taxon>Oldenlandia</taxon>
    </lineage>
</organism>
<proteinExistence type="predicted"/>
<sequence length="683" mass="75692">MGSSSTQPPLSNEQGREVHTSVGNCHPRKISIGILPDSSSQSRAKDFAIQTGRAPTRGKPISAKDGKNLKQKEAPEHETSPWISTRSFCHQLPVPEQPHGTGEPTPPVLLSKKPVVEKDNRVHDSKGGATIGVEKVSFATMRFMSKKNVGEHATAKTETKGSETLRMKLWEILGTIAPSNNPRQNSHCFTVHAKNMSSLQSKDQENVPVAKARQNSDTIEMDSQSPPDVIVGRLRTRSLTRKGAAGSLKESKMENAPSTHPTKGKKGGNNNSVLKEGFSRRLRYGISGGPKTSTRKICERFSAGTGAHILFSDEVENQPANSRNKGMHCHVKSHLQGDIEKSKGVFFQPKRVDLEFDSHMSEHLNKKVSCPKILENVSQAKEKLDDVCPTFGVNLTKEGCYPESLPMELGGADNGSPGKPLLSKKGIHSFKSFFSSRSKFVESDTEQEDSPYAVGQFEKSPPMKKSKPVIEEPECRMPLSSSSSEDSDLQTSREAPRAKVLEEDCNRQPRLDSNEEDGLRSIVSLFALALERVKSNMKSMVKKKCAEILMSAAEGIQLQLQTAESQIQADMVTLNSINKLKRKRVDARFEELQGQLKVLHERYKDDVNRHLQDCRSTVESLEAHQLELKATVEKQCLSHNKLISQAEKAIETQLNDAQKRITEVHNLARKKMSQLKHDVADCF</sequence>
<accession>A0AAV1DD74</accession>